<dbReference type="EMBL" id="CM004479">
    <property type="protein sequence ID" value="OCT70284.1"/>
    <property type="molecule type" value="Genomic_DNA"/>
</dbReference>
<evidence type="ECO:0000313" key="3">
    <source>
        <dbReference type="EMBL" id="OCT70284.1"/>
    </source>
</evidence>
<dbReference type="SUPFAM" id="SSF57756">
    <property type="entry name" value="Retrovirus zinc finger-like domains"/>
    <property type="match status" value="1"/>
</dbReference>
<reference evidence="4" key="1">
    <citation type="journal article" date="2016" name="Nature">
        <title>Genome evolution in the allotetraploid frog Xenopus laevis.</title>
        <authorList>
            <person name="Session A.M."/>
            <person name="Uno Y."/>
            <person name="Kwon T."/>
            <person name="Chapman J.A."/>
            <person name="Toyoda A."/>
            <person name="Takahashi S."/>
            <person name="Fukui A."/>
            <person name="Hikosaka A."/>
            <person name="Suzuki A."/>
            <person name="Kondo M."/>
            <person name="van Heeringen S.J."/>
            <person name="Quigley I."/>
            <person name="Heinz S."/>
            <person name="Ogino H."/>
            <person name="Ochi H."/>
            <person name="Hellsten U."/>
            <person name="Lyons J.B."/>
            <person name="Simakov O."/>
            <person name="Putnam N."/>
            <person name="Stites J."/>
            <person name="Kuroki Y."/>
            <person name="Tanaka T."/>
            <person name="Michiue T."/>
            <person name="Watanabe M."/>
            <person name="Bogdanovic O."/>
            <person name="Lister R."/>
            <person name="Georgiou G."/>
            <person name="Paranjpe S.S."/>
            <person name="van Kruijsbergen I."/>
            <person name="Shu S."/>
            <person name="Carlson J."/>
            <person name="Kinoshita T."/>
            <person name="Ohta Y."/>
            <person name="Mawaribuchi S."/>
            <person name="Jenkins J."/>
            <person name="Grimwood J."/>
            <person name="Schmutz J."/>
            <person name="Mitros T."/>
            <person name="Mozaffari S.V."/>
            <person name="Suzuki Y."/>
            <person name="Haramoto Y."/>
            <person name="Yamamoto T.S."/>
            <person name="Takagi C."/>
            <person name="Heald R."/>
            <person name="Miller K."/>
            <person name="Haudenschild C."/>
            <person name="Kitzman J."/>
            <person name="Nakayama T."/>
            <person name="Izutsu Y."/>
            <person name="Robert J."/>
            <person name="Fortriede J."/>
            <person name="Burns K."/>
            <person name="Lotay V."/>
            <person name="Karimi K."/>
            <person name="Yasuoka Y."/>
            <person name="Dichmann D.S."/>
            <person name="Flajnik M.F."/>
            <person name="Houston D.W."/>
            <person name="Shendure J."/>
            <person name="DuPasquier L."/>
            <person name="Vize P.D."/>
            <person name="Zorn A.M."/>
            <person name="Ito M."/>
            <person name="Marcotte E.M."/>
            <person name="Wallingford J.B."/>
            <person name="Ito Y."/>
            <person name="Asashima M."/>
            <person name="Ueno N."/>
            <person name="Matsuda Y."/>
            <person name="Veenstra G.J."/>
            <person name="Fujiyama A."/>
            <person name="Harland R.M."/>
            <person name="Taira M."/>
            <person name="Rokhsar D.S."/>
        </authorList>
    </citation>
    <scope>NUCLEOTIDE SEQUENCE [LARGE SCALE GENOMIC DNA]</scope>
    <source>
        <strain evidence="4">J</strain>
    </source>
</reference>
<name>A0A974CBQ5_XENLA</name>
<keyword evidence="1" id="KW-0479">Metal-binding</keyword>
<organism evidence="3 4">
    <name type="scientific">Xenopus laevis</name>
    <name type="common">African clawed frog</name>
    <dbReference type="NCBI Taxonomy" id="8355"/>
    <lineage>
        <taxon>Eukaryota</taxon>
        <taxon>Metazoa</taxon>
        <taxon>Chordata</taxon>
        <taxon>Craniata</taxon>
        <taxon>Vertebrata</taxon>
        <taxon>Euteleostomi</taxon>
        <taxon>Amphibia</taxon>
        <taxon>Batrachia</taxon>
        <taxon>Anura</taxon>
        <taxon>Pipoidea</taxon>
        <taxon>Pipidae</taxon>
        <taxon>Xenopodinae</taxon>
        <taxon>Xenopus</taxon>
        <taxon>Xenopus</taxon>
    </lineage>
</organism>
<dbReference type="GO" id="GO:0003676">
    <property type="term" value="F:nucleic acid binding"/>
    <property type="evidence" value="ECO:0007669"/>
    <property type="project" value="InterPro"/>
</dbReference>
<dbReference type="PANTHER" id="PTHR23095:SF17">
    <property type="entry name" value="PARANEOPLASTIC ANTIGEN MA1"/>
    <property type="match status" value="1"/>
</dbReference>
<evidence type="ECO:0000259" key="2">
    <source>
        <dbReference type="PROSITE" id="PS50158"/>
    </source>
</evidence>
<protein>
    <recommendedName>
        <fullName evidence="2">CCHC-type domain-containing protein</fullName>
    </recommendedName>
</protein>
<evidence type="ECO:0000313" key="4">
    <source>
        <dbReference type="Proteomes" id="UP000694892"/>
    </source>
</evidence>
<dbReference type="SMART" id="SM00343">
    <property type="entry name" value="ZnF_C2HC"/>
    <property type="match status" value="1"/>
</dbReference>
<gene>
    <name evidence="3" type="ORF">XELAEV_18037206mg</name>
</gene>
<keyword evidence="1" id="KW-0862">Zinc</keyword>
<dbReference type="Proteomes" id="UP000694892">
    <property type="component" value="Chromosome 7S"/>
</dbReference>
<keyword evidence="1" id="KW-0863">Zinc-finger</keyword>
<proteinExistence type="predicted"/>
<dbReference type="PANTHER" id="PTHR23095">
    <property type="entry name" value="PARANEOPLASTIC ANTIGEN"/>
    <property type="match status" value="1"/>
</dbReference>
<feature type="domain" description="CCHC-type" evidence="2">
    <location>
        <begin position="288"/>
        <end position="303"/>
    </location>
</feature>
<accession>A0A974CBQ5</accession>
<dbReference type="AlphaFoldDB" id="A0A974CBQ5"/>
<dbReference type="InterPro" id="IPR036875">
    <property type="entry name" value="Znf_CCHC_sf"/>
</dbReference>
<dbReference type="Pfam" id="PF00098">
    <property type="entry name" value="zf-CCHC"/>
    <property type="match status" value="1"/>
</dbReference>
<dbReference type="PROSITE" id="PS50158">
    <property type="entry name" value="ZF_CCHC"/>
    <property type="match status" value="1"/>
</dbReference>
<dbReference type="InterPro" id="IPR001878">
    <property type="entry name" value="Znf_CCHC"/>
</dbReference>
<evidence type="ECO:0000256" key="1">
    <source>
        <dbReference type="PROSITE-ProRule" id="PRU00047"/>
    </source>
</evidence>
<sequence length="328" mass="37053">MEMCDEIMSAFETPRSVHQWCTALGLNPRKVAAVGPMVPIVKEEFIYQVLDREQMFKPPKDSHREIDRDRVPPDIDAESEGPWKIVLLDMFDDADELTSQVKAPESVPINKTLFDSPAEKSQVKRCPSCESMVSKGSHHSSGGWLDTPEIVSALGQLTDQLSQLAWNGNFKRLKVFSGTDPVYPGEKSLESWRDSTVVSVTFGPVESSTEMIYRFHSTFQKEKKDLSAYLVRLEQGLRLLFHFRAYRETPADAKLLVENKKLHKELQELKAQLSERAKPQAEAKKVPKCYRCGKLGHIQPNCPVPDEGETQSALCKVPCKPPIDLKEI</sequence>
<dbReference type="Gene3D" id="4.10.60.10">
    <property type="entry name" value="Zinc finger, CCHC-type"/>
    <property type="match status" value="1"/>
</dbReference>
<dbReference type="InterPro" id="IPR026523">
    <property type="entry name" value="PNMA"/>
</dbReference>
<dbReference type="GO" id="GO:0008270">
    <property type="term" value="F:zinc ion binding"/>
    <property type="evidence" value="ECO:0007669"/>
    <property type="project" value="UniProtKB-KW"/>
</dbReference>